<dbReference type="SUPFAM" id="SSF74853">
    <property type="entry name" value="Lamin A/C globular tail domain"/>
    <property type="match status" value="1"/>
</dbReference>
<dbReference type="InterPro" id="IPR036415">
    <property type="entry name" value="Lamin_tail_dom_sf"/>
</dbReference>
<accession>A0ABU9AVG0</accession>
<evidence type="ECO:0000313" key="3">
    <source>
        <dbReference type="Proteomes" id="UP001371305"/>
    </source>
</evidence>
<keyword evidence="3" id="KW-1185">Reference proteome</keyword>
<evidence type="ECO:0000259" key="1">
    <source>
        <dbReference type="PROSITE" id="PS51841"/>
    </source>
</evidence>
<protein>
    <submittedName>
        <fullName evidence="2">Lamin tail domain-containing protein</fullName>
    </submittedName>
</protein>
<dbReference type="RefSeq" id="WP_341405446.1">
    <property type="nucleotide sequence ID" value="NZ_JBBUKT010000005.1"/>
</dbReference>
<proteinExistence type="predicted"/>
<evidence type="ECO:0000313" key="2">
    <source>
        <dbReference type="EMBL" id="MEK7951744.1"/>
    </source>
</evidence>
<sequence>MNLVRSRVSRSVAVGSVSVLLFGFSVAMAVTPATIYQIKSGVIPAGESVSLNDALVTARCNEGCFLQVKPGDVGYMGTDYSGIFVVGNFAVSAGQRIQIPAATIALAGGETRLVDATPVITSAVSEALPAPVVVTAAEIATGGTRSYTLEGVVVQVNQVTVASLDPAGNEFLVDAGLRVDDLFYLASPFPWEGQTYVSIAGALAMRDGLAKVEPRAAADLVTSAGSPPNATLKSYQQWAADAFLTDENALAWAEPRHDGVANLLKYAFNLDGTIPDVRVVTPGSGSRGLPAIRRTGSGAGATMSVEYVRRRNSGLIYTPQHGATPGAYVPFSAAESVTVIDGTWERVVVAEPLGSTPPDRLFACVNVELPAGPDAGGFALTPNVVTILPDESTVLTVTLAAPAVADTTISLSTSNPALGTVSGSVVVPAGQSAGTFPFTGNGAAGEVMVTASLGAFSHQTLLTLATPPVANHLVINEVDYDNPGADATEFVEIYNPTASSISLANLMLVFINGANGNEYYRANLAAAGSIPANGYLVIAGGGVTVPAPAVRYTPPLWLSQDMIQNGAPDGLLLLDTSTQQAVDSLSYEGSVTAGRVTGVPGTFNLVEGSPLPASVADGNTPATGSLGRVPNGSDTDNAAVDWKIYATSSPGTAN</sequence>
<comment type="caution">
    <text evidence="2">The sequence shown here is derived from an EMBL/GenBank/DDBJ whole genome shotgun (WGS) entry which is preliminary data.</text>
</comment>
<gene>
    <name evidence="2" type="ORF">WKV53_14595</name>
</gene>
<dbReference type="EMBL" id="JBBUKT010000005">
    <property type="protein sequence ID" value="MEK7951744.1"/>
    <property type="molecule type" value="Genomic_DNA"/>
</dbReference>
<dbReference type="Proteomes" id="UP001371305">
    <property type="component" value="Unassembled WGS sequence"/>
</dbReference>
<name>A0ABU9AVG0_9BACT</name>
<feature type="domain" description="LTD" evidence="1">
    <location>
        <begin position="465"/>
        <end position="595"/>
    </location>
</feature>
<dbReference type="PANTHER" id="PTHR37397">
    <property type="entry name" value="SI:CH211-183D21.1"/>
    <property type="match status" value="1"/>
</dbReference>
<organism evidence="2 3">
    <name type="scientific">Luteolibacter soli</name>
    <dbReference type="NCBI Taxonomy" id="3135280"/>
    <lineage>
        <taxon>Bacteria</taxon>
        <taxon>Pseudomonadati</taxon>
        <taxon>Verrucomicrobiota</taxon>
        <taxon>Verrucomicrobiia</taxon>
        <taxon>Verrucomicrobiales</taxon>
        <taxon>Verrucomicrobiaceae</taxon>
        <taxon>Luteolibacter</taxon>
    </lineage>
</organism>
<dbReference type="Pfam" id="PF00932">
    <property type="entry name" value="LTD"/>
    <property type="match status" value="1"/>
</dbReference>
<dbReference type="PANTHER" id="PTHR37397:SF1">
    <property type="entry name" value="LTD DOMAIN-CONTAINING PROTEIN"/>
    <property type="match status" value="1"/>
</dbReference>
<dbReference type="PROSITE" id="PS51841">
    <property type="entry name" value="LTD"/>
    <property type="match status" value="1"/>
</dbReference>
<dbReference type="InterPro" id="IPR001322">
    <property type="entry name" value="Lamin_tail_dom"/>
</dbReference>
<reference evidence="2 3" key="1">
    <citation type="submission" date="2024-04" db="EMBL/GenBank/DDBJ databases">
        <title>Luteolibacter sp. isolated from soil.</title>
        <authorList>
            <person name="An J."/>
        </authorList>
    </citation>
    <scope>NUCLEOTIDE SEQUENCE [LARGE SCALE GENOMIC DNA]</scope>
    <source>
        <strain evidence="2 3">Y139</strain>
    </source>
</reference>